<dbReference type="Gene3D" id="2.10.70.100">
    <property type="match status" value="1"/>
</dbReference>
<evidence type="ECO:0000256" key="10">
    <source>
        <dbReference type="ARBA" id="ARBA00064003"/>
    </source>
</evidence>
<evidence type="ECO:0000256" key="8">
    <source>
        <dbReference type="ARBA" id="ARBA00022840"/>
    </source>
</evidence>
<dbReference type="Gene3D" id="3.40.50.2300">
    <property type="match status" value="1"/>
</dbReference>
<protein>
    <recommendedName>
        <fullName evidence="12">Circadian input-output histidine kinase CikA</fullName>
        <ecNumber evidence="3">2.7.13.3</ecNumber>
    </recommendedName>
    <alternativeName>
        <fullName evidence="11">Sensory/regulatory protein RpfC</fullName>
    </alternativeName>
</protein>
<dbReference type="FunFam" id="1.10.287.130:FF:000002">
    <property type="entry name" value="Two-component osmosensing histidine kinase"/>
    <property type="match status" value="1"/>
</dbReference>
<evidence type="ECO:0000256" key="4">
    <source>
        <dbReference type="ARBA" id="ARBA00022553"/>
    </source>
</evidence>
<evidence type="ECO:0000256" key="11">
    <source>
        <dbReference type="ARBA" id="ARBA00068150"/>
    </source>
</evidence>
<dbReference type="SUPFAM" id="SSF55874">
    <property type="entry name" value="ATPase domain of HSP90 chaperone/DNA topoisomerase II/histidine kinase"/>
    <property type="match status" value="1"/>
</dbReference>
<dbReference type="InterPro" id="IPR000014">
    <property type="entry name" value="PAS"/>
</dbReference>
<feature type="domain" description="PAS" evidence="16">
    <location>
        <begin position="143"/>
        <end position="216"/>
    </location>
</feature>
<dbReference type="InterPro" id="IPR003661">
    <property type="entry name" value="HisK_dim/P_dom"/>
</dbReference>
<dbReference type="PROSITE" id="PS50110">
    <property type="entry name" value="RESPONSE_REGULATORY"/>
    <property type="match status" value="1"/>
</dbReference>
<dbReference type="Gene3D" id="1.10.287.130">
    <property type="match status" value="1"/>
</dbReference>
<dbReference type="FunFam" id="3.30.565.10:FF:000010">
    <property type="entry name" value="Sensor histidine kinase RcsC"/>
    <property type="match status" value="1"/>
</dbReference>
<keyword evidence="9" id="KW-0902">Two-component regulatory system</keyword>
<evidence type="ECO:0000256" key="12">
    <source>
        <dbReference type="ARBA" id="ARBA00074306"/>
    </source>
</evidence>
<feature type="domain" description="Histidine kinase" evidence="14">
    <location>
        <begin position="519"/>
        <end position="741"/>
    </location>
</feature>
<dbReference type="SUPFAM" id="SSF47384">
    <property type="entry name" value="Homodimeric domain of signal transducing histidine kinase"/>
    <property type="match status" value="1"/>
</dbReference>
<feature type="domain" description="PAS" evidence="16">
    <location>
        <begin position="20"/>
        <end position="65"/>
    </location>
</feature>
<evidence type="ECO:0000256" key="9">
    <source>
        <dbReference type="ARBA" id="ARBA00023012"/>
    </source>
</evidence>
<dbReference type="AlphaFoldDB" id="A0A7X3FEK8"/>
<dbReference type="Gene3D" id="3.30.565.10">
    <property type="entry name" value="Histidine kinase-like ATPase, C-terminal domain"/>
    <property type="match status" value="1"/>
</dbReference>
<keyword evidence="4 13" id="KW-0597">Phosphoprotein</keyword>
<dbReference type="Gene3D" id="3.30.450.20">
    <property type="entry name" value="PAS domain"/>
    <property type="match status" value="4"/>
</dbReference>
<organism evidence="18 19">
    <name type="scientific">Paenibacillus lutrae</name>
    <dbReference type="NCBI Taxonomy" id="2078573"/>
    <lineage>
        <taxon>Bacteria</taxon>
        <taxon>Bacillati</taxon>
        <taxon>Bacillota</taxon>
        <taxon>Bacilli</taxon>
        <taxon>Bacillales</taxon>
        <taxon>Paenibacillaceae</taxon>
        <taxon>Paenibacillus</taxon>
    </lineage>
</organism>
<dbReference type="CDD" id="cd17546">
    <property type="entry name" value="REC_hyHK_CKI1_RcsC-like"/>
    <property type="match status" value="1"/>
</dbReference>
<sequence>MIGIYILGWGFNMHSASDGQNDFYEQLYLCAPIGIAKLSTDGHFLQVNPALCRMLGFEAGELLGRHVQNRADTNAFMPVSLMDLNESAPHNLLEFDFLHRKGHSVRLSAELTLISGQQEGTDSYYIAYIRETGGIETVQSHENNHLYELIANYAHEMIYISSRDGICLFCSPSTAKILGYRPEELIGRNNYELFHPDDLKIIQDKTKDSESLLQYRFRHKNGQYMWLETSFQFVTSNQGEKNYVLAIGREITERKHQEDILAEAMRVAAVGSWEWRVQENLVTVSDQVYRIYNRSRRARDGRPFELADFVEENDREPLKAKVQKALEGNDLNYEYQYVRKDGSVQYLHLRGVVSFDESSKPIRMNGTVQDVTDRKHAEFKLQETIERYTSLKKYNHDAIFSLDLSGHIMNGNVMAENLTGYKISELSGTIFSEFIGENQLKLVLGDCLQDNSSHNQIEWIKHKSGHVAEILSNIVPIIINNIKVGFYVIAKDITEQKKLLIAKEAAESTNKAKSEFLAMMSHEIRTPMNGVIGMTDLLMETTVLDNQQLEYLDIIRKSGDALLKIIDDILDFAKVESGKTILQAEAFDLRNCVRETVSLLSAKAEEKRLKISWQVSSDVPAQLIGDSDRLKQVLINLIGNSIKFTYTGGIAVSVVKLDQDSESVKLKFVVKDTGIGIPLDQADQLFEPFYQLGNFMTRKFQGTGLGLAISRKLVELLGGEIWLEESNESGAAFAFTVRLTAVHTEPLDSTGDLQSGMEEHQTRKLNILVAEDNETNQFVLRKMLEKHGHRIQVANNGKEVLHAVAYDSFDLIFMDVQMPVMNGLEAAQMIKETIHEDKRPVIVAVTANALKGDRELYLQAGMDDYLSKPIKSQMIADIIQKYFST</sequence>
<dbReference type="Pfam" id="PF02518">
    <property type="entry name" value="HATPase_c"/>
    <property type="match status" value="1"/>
</dbReference>
<keyword evidence="19" id="KW-1185">Reference proteome</keyword>
<dbReference type="PANTHER" id="PTHR45339:SF5">
    <property type="entry name" value="HISTIDINE KINASE"/>
    <property type="match status" value="1"/>
</dbReference>
<dbReference type="Pfam" id="PF00512">
    <property type="entry name" value="HisKA"/>
    <property type="match status" value="1"/>
</dbReference>
<dbReference type="PRINTS" id="PR00344">
    <property type="entry name" value="BCTRLSENSOR"/>
</dbReference>
<comment type="catalytic activity">
    <reaction evidence="1">
        <text>ATP + protein L-histidine = ADP + protein N-phospho-L-histidine.</text>
        <dbReference type="EC" id="2.7.13.3"/>
    </reaction>
</comment>
<dbReference type="InterPro" id="IPR011006">
    <property type="entry name" value="CheY-like_superfamily"/>
</dbReference>
<dbReference type="EMBL" id="RHLK01000001">
    <property type="protein sequence ID" value="MVO98068.1"/>
    <property type="molecule type" value="Genomic_DNA"/>
</dbReference>
<dbReference type="EC" id="2.7.13.3" evidence="3"/>
<accession>A0A7X3FEK8</accession>
<dbReference type="SMART" id="SM00448">
    <property type="entry name" value="REC"/>
    <property type="match status" value="1"/>
</dbReference>
<evidence type="ECO:0000256" key="5">
    <source>
        <dbReference type="ARBA" id="ARBA00022679"/>
    </source>
</evidence>
<dbReference type="PANTHER" id="PTHR45339">
    <property type="entry name" value="HYBRID SIGNAL TRANSDUCTION HISTIDINE KINASE J"/>
    <property type="match status" value="1"/>
</dbReference>
<gene>
    <name evidence="18" type="ORF">EDM21_00670</name>
</gene>
<dbReference type="InterPro" id="IPR001789">
    <property type="entry name" value="Sig_transdc_resp-reg_receiver"/>
</dbReference>
<dbReference type="GO" id="GO:0005524">
    <property type="term" value="F:ATP binding"/>
    <property type="evidence" value="ECO:0007669"/>
    <property type="project" value="UniProtKB-KW"/>
</dbReference>
<dbReference type="Pfam" id="PF13426">
    <property type="entry name" value="PAS_9"/>
    <property type="match status" value="1"/>
</dbReference>
<dbReference type="InterPro" id="IPR005467">
    <property type="entry name" value="His_kinase_dom"/>
</dbReference>
<keyword evidence="7" id="KW-0418">Kinase</keyword>
<feature type="domain" description="PAC" evidence="17">
    <location>
        <begin position="211"/>
        <end position="263"/>
    </location>
</feature>
<evidence type="ECO:0000256" key="7">
    <source>
        <dbReference type="ARBA" id="ARBA00022777"/>
    </source>
</evidence>
<dbReference type="SMART" id="SM00091">
    <property type="entry name" value="PAS"/>
    <property type="match status" value="4"/>
</dbReference>
<dbReference type="CDD" id="cd00130">
    <property type="entry name" value="PAS"/>
    <property type="match status" value="3"/>
</dbReference>
<dbReference type="InterPro" id="IPR036890">
    <property type="entry name" value="HATPase_C_sf"/>
</dbReference>
<dbReference type="PROSITE" id="PS50109">
    <property type="entry name" value="HIS_KIN"/>
    <property type="match status" value="1"/>
</dbReference>
<evidence type="ECO:0000256" key="2">
    <source>
        <dbReference type="ARBA" id="ARBA00006402"/>
    </source>
</evidence>
<feature type="domain" description="PAS" evidence="16">
    <location>
        <begin position="384"/>
        <end position="428"/>
    </location>
</feature>
<dbReference type="InterPro" id="IPR004358">
    <property type="entry name" value="Sig_transdc_His_kin-like_C"/>
</dbReference>
<evidence type="ECO:0000256" key="13">
    <source>
        <dbReference type="PROSITE-ProRule" id="PRU00169"/>
    </source>
</evidence>
<dbReference type="Pfam" id="PF08447">
    <property type="entry name" value="PAS_3"/>
    <property type="match status" value="2"/>
</dbReference>
<dbReference type="Pfam" id="PF00072">
    <property type="entry name" value="Response_reg"/>
    <property type="match status" value="1"/>
</dbReference>
<dbReference type="Proteomes" id="UP000490800">
    <property type="component" value="Unassembled WGS sequence"/>
</dbReference>
<dbReference type="CDD" id="cd16922">
    <property type="entry name" value="HATPase_EvgS-ArcB-TorS-like"/>
    <property type="match status" value="1"/>
</dbReference>
<dbReference type="PROSITE" id="PS50113">
    <property type="entry name" value="PAC"/>
    <property type="match status" value="2"/>
</dbReference>
<dbReference type="InterPro" id="IPR035965">
    <property type="entry name" value="PAS-like_dom_sf"/>
</dbReference>
<name>A0A7X3FEK8_9BACL</name>
<dbReference type="InterPro" id="IPR001610">
    <property type="entry name" value="PAC"/>
</dbReference>
<feature type="modified residue" description="4-aspartylphosphate" evidence="13">
    <location>
        <position position="815"/>
    </location>
</feature>
<keyword evidence="5" id="KW-0808">Transferase</keyword>
<dbReference type="InterPro" id="IPR013767">
    <property type="entry name" value="PAS_fold"/>
</dbReference>
<keyword evidence="6" id="KW-0547">Nucleotide-binding</keyword>
<dbReference type="Pfam" id="PF00989">
    <property type="entry name" value="PAS"/>
    <property type="match status" value="1"/>
</dbReference>
<feature type="domain" description="PAC" evidence="17">
    <location>
        <begin position="331"/>
        <end position="383"/>
    </location>
</feature>
<dbReference type="InterPro" id="IPR036097">
    <property type="entry name" value="HisK_dim/P_sf"/>
</dbReference>
<dbReference type="InterPro" id="IPR013655">
    <property type="entry name" value="PAS_fold_3"/>
</dbReference>
<proteinExistence type="inferred from homology"/>
<dbReference type="NCBIfam" id="TIGR00229">
    <property type="entry name" value="sensory_box"/>
    <property type="match status" value="4"/>
</dbReference>
<comment type="caution">
    <text evidence="18">The sequence shown here is derived from an EMBL/GenBank/DDBJ whole genome shotgun (WGS) entry which is preliminary data.</text>
</comment>
<evidence type="ECO:0000259" key="17">
    <source>
        <dbReference type="PROSITE" id="PS50113"/>
    </source>
</evidence>
<evidence type="ECO:0000256" key="6">
    <source>
        <dbReference type="ARBA" id="ARBA00022741"/>
    </source>
</evidence>
<evidence type="ECO:0000313" key="19">
    <source>
        <dbReference type="Proteomes" id="UP000490800"/>
    </source>
</evidence>
<evidence type="ECO:0000256" key="1">
    <source>
        <dbReference type="ARBA" id="ARBA00000085"/>
    </source>
</evidence>
<dbReference type="CDD" id="cd00082">
    <property type="entry name" value="HisKA"/>
    <property type="match status" value="1"/>
</dbReference>
<reference evidence="18 19" key="1">
    <citation type="journal article" date="2019" name="Microorganisms">
        <title>Paenibacillus lutrae sp. nov., A Chitinolytic Species Isolated from A River Otter in Castril Natural Park, Granada, Spain.</title>
        <authorList>
            <person name="Rodriguez M."/>
            <person name="Reina J.C."/>
            <person name="Bejar V."/>
            <person name="Llamas I."/>
        </authorList>
    </citation>
    <scope>NUCLEOTIDE SEQUENCE [LARGE SCALE GENOMIC DNA]</scope>
    <source>
        <strain evidence="18 19">N10</strain>
    </source>
</reference>
<feature type="domain" description="Response regulatory" evidence="15">
    <location>
        <begin position="766"/>
        <end position="883"/>
    </location>
</feature>
<dbReference type="SMART" id="SM00387">
    <property type="entry name" value="HATPase_c"/>
    <property type="match status" value="1"/>
</dbReference>
<evidence type="ECO:0000259" key="16">
    <source>
        <dbReference type="PROSITE" id="PS50112"/>
    </source>
</evidence>
<evidence type="ECO:0000259" key="14">
    <source>
        <dbReference type="PROSITE" id="PS50109"/>
    </source>
</evidence>
<evidence type="ECO:0000313" key="18">
    <source>
        <dbReference type="EMBL" id="MVO98068.1"/>
    </source>
</evidence>
<comment type="subunit">
    <text evidence="10">At low DSF concentrations, interacts with RpfF.</text>
</comment>
<comment type="similarity">
    <text evidence="2">In the N-terminal section; belongs to the phytochrome family.</text>
</comment>
<keyword evidence="8" id="KW-0067">ATP-binding</keyword>
<dbReference type="InterPro" id="IPR003594">
    <property type="entry name" value="HATPase_dom"/>
</dbReference>
<dbReference type="GO" id="GO:0000155">
    <property type="term" value="F:phosphorelay sensor kinase activity"/>
    <property type="evidence" value="ECO:0007669"/>
    <property type="project" value="InterPro"/>
</dbReference>
<dbReference type="PROSITE" id="PS50112">
    <property type="entry name" value="PAS"/>
    <property type="match status" value="3"/>
</dbReference>
<dbReference type="SMART" id="SM00086">
    <property type="entry name" value="PAC"/>
    <property type="match status" value="3"/>
</dbReference>
<dbReference type="SUPFAM" id="SSF52172">
    <property type="entry name" value="CheY-like"/>
    <property type="match status" value="1"/>
</dbReference>
<dbReference type="OrthoDB" id="9790669at2"/>
<evidence type="ECO:0000259" key="15">
    <source>
        <dbReference type="PROSITE" id="PS50110"/>
    </source>
</evidence>
<dbReference type="SUPFAM" id="SSF55785">
    <property type="entry name" value="PYP-like sensor domain (PAS domain)"/>
    <property type="match status" value="4"/>
</dbReference>
<dbReference type="InterPro" id="IPR000700">
    <property type="entry name" value="PAS-assoc_C"/>
</dbReference>
<dbReference type="SMART" id="SM00388">
    <property type="entry name" value="HisKA"/>
    <property type="match status" value="1"/>
</dbReference>
<evidence type="ECO:0000256" key="3">
    <source>
        <dbReference type="ARBA" id="ARBA00012438"/>
    </source>
</evidence>